<dbReference type="EMBL" id="DS178294">
    <property type="protein sequence ID" value="EHS63709.1"/>
    <property type="molecule type" value="Genomic_DNA"/>
</dbReference>
<protein>
    <recommendedName>
        <fullName evidence="3">GCM domain-containing protein</fullName>
    </recommendedName>
</protein>
<evidence type="ECO:0008006" key="3">
    <source>
        <dbReference type="Google" id="ProtNLM"/>
    </source>
</evidence>
<proteinExistence type="predicted"/>
<organism evidence="1 2">
    <name type="scientific">Puccinia graminis f. sp. tritici (strain CRL 75-36-700-3 / race SCCL)</name>
    <name type="common">Black stem rust fungus</name>
    <dbReference type="NCBI Taxonomy" id="418459"/>
    <lineage>
        <taxon>Eukaryota</taxon>
        <taxon>Fungi</taxon>
        <taxon>Dikarya</taxon>
        <taxon>Basidiomycota</taxon>
        <taxon>Pucciniomycotina</taxon>
        <taxon>Pucciniomycetes</taxon>
        <taxon>Pucciniales</taxon>
        <taxon>Pucciniaceae</taxon>
        <taxon>Puccinia</taxon>
    </lineage>
</organism>
<name>H6QSH2_PUCGT</name>
<dbReference type="GO" id="GO:0006355">
    <property type="term" value="P:regulation of DNA-templated transcription"/>
    <property type="evidence" value="ECO:0007669"/>
    <property type="project" value="InterPro"/>
</dbReference>
<gene>
    <name evidence="1" type="ORF">PGTG_21787</name>
</gene>
<dbReference type="Proteomes" id="UP000008783">
    <property type="component" value="Unassembled WGS sequence"/>
</dbReference>
<dbReference type="GO" id="GO:0003677">
    <property type="term" value="F:DNA binding"/>
    <property type="evidence" value="ECO:0007669"/>
    <property type="project" value="InterPro"/>
</dbReference>
<sequence>MQSTSPTPTVTLSATSARTTQWGFPLAKDQVTFIDHGCIIDKEGYPLYPNNNTTYVLPPGTIITNFGTVGFSKTSSSETSKDRRWKIYRAHCLGVMVCDSEGCEYAGPTPTGPGKIEELIRTTPCCPADGCAGKIYWMECRHTQTRFDHELSTGWRLMRHQGFHDHPWPTSKKADPLAKKLLALEVAKNPKAGALQLKVGNPDKSHEPDNGVASIHGSFANSDRLRHHRREILRGLNLAPDKDGDGAGDRFMNDMFMWDERGLEVISSLFRHGKEHFTFQTPWMAARLLEKTEDGENGPSFYQGGLISDVTYRYFKSGYLLTTSMYCQKINRWIPVQLSWIRGLSEIYYHTHFAVLFRQFMRSEISAVEREDLARNVVDFSLAQMEGFISAYLEVFGGTDRVAARNKLKGCKQHFRASITRVKRNRAVIQADEVVSEFSSHHIPPYNPQAF</sequence>
<dbReference type="KEGG" id="pgr:PGTG_21787"/>
<dbReference type="SUPFAM" id="SSF90073">
    <property type="entry name" value="GCM domain"/>
    <property type="match status" value="1"/>
</dbReference>
<dbReference type="RefSeq" id="XP_003889531.1">
    <property type="nucleotide sequence ID" value="XM_003889482.1"/>
</dbReference>
<evidence type="ECO:0000313" key="2">
    <source>
        <dbReference type="Proteomes" id="UP000008783"/>
    </source>
</evidence>
<accession>H6QSH2</accession>
<dbReference type="AlphaFoldDB" id="H6QSH2"/>
<dbReference type="OrthoDB" id="2506673at2759"/>
<keyword evidence="2" id="KW-1185">Reference proteome</keyword>
<dbReference type="InterPro" id="IPR036115">
    <property type="entry name" value="GCM_dom_sf"/>
</dbReference>
<dbReference type="VEuPathDB" id="FungiDB:PGTG_21787"/>
<dbReference type="HOGENOM" id="CLU_016062_0_0_1"/>
<dbReference type="GeneID" id="13542798"/>
<evidence type="ECO:0000313" key="1">
    <source>
        <dbReference type="EMBL" id="EHS63709.1"/>
    </source>
</evidence>
<reference evidence="2" key="1">
    <citation type="journal article" date="2011" name="Proc. Natl. Acad. Sci. U.S.A.">
        <title>Obligate biotrophy features unraveled by the genomic analysis of rust fungi.</title>
        <authorList>
            <person name="Duplessis S."/>
            <person name="Cuomo C.A."/>
            <person name="Lin Y.-C."/>
            <person name="Aerts A."/>
            <person name="Tisserant E."/>
            <person name="Veneault-Fourrey C."/>
            <person name="Joly D.L."/>
            <person name="Hacquard S."/>
            <person name="Amselem J."/>
            <person name="Cantarel B.L."/>
            <person name="Chiu R."/>
            <person name="Coutinho P.M."/>
            <person name="Feau N."/>
            <person name="Field M."/>
            <person name="Frey P."/>
            <person name="Gelhaye E."/>
            <person name="Goldberg J."/>
            <person name="Grabherr M.G."/>
            <person name="Kodira C.D."/>
            <person name="Kohler A."/>
            <person name="Kuees U."/>
            <person name="Lindquist E.A."/>
            <person name="Lucas S.M."/>
            <person name="Mago R."/>
            <person name="Mauceli E."/>
            <person name="Morin E."/>
            <person name="Murat C."/>
            <person name="Pangilinan J.L."/>
            <person name="Park R."/>
            <person name="Pearson M."/>
            <person name="Quesneville H."/>
            <person name="Rouhier N."/>
            <person name="Sakthikumar S."/>
            <person name="Salamov A.A."/>
            <person name="Schmutz J."/>
            <person name="Selles B."/>
            <person name="Shapiro H."/>
            <person name="Tanguay P."/>
            <person name="Tuskan G.A."/>
            <person name="Henrissat B."/>
            <person name="Van de Peer Y."/>
            <person name="Rouze P."/>
            <person name="Ellis J.G."/>
            <person name="Dodds P.N."/>
            <person name="Schein J.E."/>
            <person name="Zhong S."/>
            <person name="Hamelin R.C."/>
            <person name="Grigoriev I.V."/>
            <person name="Szabo L.J."/>
            <person name="Martin F."/>
        </authorList>
    </citation>
    <scope>NUCLEOTIDE SEQUENCE [LARGE SCALE GENOMIC DNA]</scope>
    <source>
        <strain evidence="2">CRL 75-36-700-3 / race SCCL</strain>
    </source>
</reference>
<dbReference type="InParanoid" id="H6QSH2"/>